<dbReference type="CDD" id="cd00397">
    <property type="entry name" value="DNA_BRE_C"/>
    <property type="match status" value="1"/>
</dbReference>
<dbReference type="GO" id="GO:0015074">
    <property type="term" value="P:DNA integration"/>
    <property type="evidence" value="ECO:0007669"/>
    <property type="project" value="InterPro"/>
</dbReference>
<gene>
    <name evidence="3" type="ORF">SAMN04488567_0435</name>
</gene>
<dbReference type="RefSeq" id="WP_090115325.1">
    <property type="nucleotide sequence ID" value="NZ_FNAT01000016.1"/>
</dbReference>
<dbReference type="SUPFAM" id="SSF56349">
    <property type="entry name" value="DNA breaking-rejoining enzymes"/>
    <property type="match status" value="1"/>
</dbReference>
<name>A0A1G7LBA5_9RHOB</name>
<dbReference type="AlphaFoldDB" id="A0A1G7LBA5"/>
<dbReference type="OrthoDB" id="7363113at2"/>
<proteinExistence type="predicted"/>
<evidence type="ECO:0000313" key="4">
    <source>
        <dbReference type="Proteomes" id="UP000198922"/>
    </source>
</evidence>
<protein>
    <submittedName>
        <fullName evidence="3">Site-specific recombinase XerD</fullName>
    </submittedName>
</protein>
<dbReference type="STRING" id="521013.SAMN04488567_0435"/>
<dbReference type="PROSITE" id="PS51898">
    <property type="entry name" value="TYR_RECOMBINASE"/>
    <property type="match status" value="1"/>
</dbReference>
<dbReference type="GO" id="GO:0003677">
    <property type="term" value="F:DNA binding"/>
    <property type="evidence" value="ECO:0007669"/>
    <property type="project" value="InterPro"/>
</dbReference>
<dbReference type="Proteomes" id="UP000198922">
    <property type="component" value="Unassembled WGS sequence"/>
</dbReference>
<dbReference type="InterPro" id="IPR011010">
    <property type="entry name" value="DNA_brk_join_enz"/>
</dbReference>
<dbReference type="Gene3D" id="1.10.443.10">
    <property type="entry name" value="Intergrase catalytic core"/>
    <property type="match status" value="1"/>
</dbReference>
<dbReference type="GO" id="GO:0006310">
    <property type="term" value="P:DNA recombination"/>
    <property type="evidence" value="ECO:0007669"/>
    <property type="project" value="UniProtKB-KW"/>
</dbReference>
<organism evidence="3 4">
    <name type="scientific">Limimaricola pyoseonensis</name>
    <dbReference type="NCBI Taxonomy" id="521013"/>
    <lineage>
        <taxon>Bacteria</taxon>
        <taxon>Pseudomonadati</taxon>
        <taxon>Pseudomonadota</taxon>
        <taxon>Alphaproteobacteria</taxon>
        <taxon>Rhodobacterales</taxon>
        <taxon>Paracoccaceae</taxon>
        <taxon>Limimaricola</taxon>
    </lineage>
</organism>
<keyword evidence="1" id="KW-0233">DNA recombination</keyword>
<evidence type="ECO:0000313" key="3">
    <source>
        <dbReference type="EMBL" id="SDF46594.1"/>
    </source>
</evidence>
<feature type="domain" description="Tyr recombinase" evidence="2">
    <location>
        <begin position="144"/>
        <end position="337"/>
    </location>
</feature>
<dbReference type="InterPro" id="IPR013762">
    <property type="entry name" value="Integrase-like_cat_sf"/>
</dbReference>
<accession>A0A1G7LBA5</accession>
<dbReference type="InterPro" id="IPR002104">
    <property type="entry name" value="Integrase_catalytic"/>
</dbReference>
<dbReference type="EMBL" id="FNAT01000016">
    <property type="protein sequence ID" value="SDF46594.1"/>
    <property type="molecule type" value="Genomic_DNA"/>
</dbReference>
<reference evidence="4" key="1">
    <citation type="submission" date="2016-10" db="EMBL/GenBank/DDBJ databases">
        <authorList>
            <person name="Varghese N."/>
            <person name="Submissions S."/>
        </authorList>
    </citation>
    <scope>NUCLEOTIDE SEQUENCE [LARGE SCALE GENOMIC DNA]</scope>
    <source>
        <strain evidence="4">DSM 21424</strain>
    </source>
</reference>
<evidence type="ECO:0000256" key="1">
    <source>
        <dbReference type="ARBA" id="ARBA00023172"/>
    </source>
</evidence>
<dbReference type="Pfam" id="PF00589">
    <property type="entry name" value="Phage_integrase"/>
    <property type="match status" value="1"/>
</dbReference>
<sequence>MAAPRKHLAQSDWPEIDRQAWAALFIEGDLFDDRGPACHWASATRKSNAAHYGRWLTWLNETGQLDPALHPADRLTEERVAAYGRHLVARLAPRTIASSLIGLKCVVQRMAPDRDWRWLKDLTNRLDSWAPQSAASGARILPAGEILQRVLDELQPSLDNTCPSPEQALRYRNVFMIGLLTVWPIRLRNFTALQMWKHVLRTGTDWRLEIPGAETKTGQPIRLVLPERLRLCLEHYLDHVRPALPAPCDPAALWSGAHGKPLAPNTIYQAIMRETQRLLGIAINPHSFRRIAATTLAESSAEDALHARPLLGHRLPETTEAHYIRARQREASRKVSAFFSEIRLADQAGKREGGRSA</sequence>
<evidence type="ECO:0000259" key="2">
    <source>
        <dbReference type="PROSITE" id="PS51898"/>
    </source>
</evidence>
<keyword evidence="4" id="KW-1185">Reference proteome</keyword>